<feature type="transmembrane region" description="Helical" evidence="12">
    <location>
        <begin position="16"/>
        <end position="36"/>
    </location>
</feature>
<comment type="caution">
    <text evidence="13">The sequence shown here is derived from an EMBL/GenBank/DDBJ whole genome shotgun (WGS) entry which is preliminary data.</text>
</comment>
<evidence type="ECO:0000256" key="3">
    <source>
        <dbReference type="ARBA" id="ARBA00008741"/>
    </source>
</evidence>
<comment type="function">
    <text evidence="1 12">Required for the export of heme to the periplasm for the biogenesis of c-type cytochromes.</text>
</comment>
<keyword evidence="7 12" id="KW-0997">Cell inner membrane</keyword>
<evidence type="ECO:0000256" key="9">
    <source>
        <dbReference type="ARBA" id="ARBA00022748"/>
    </source>
</evidence>
<dbReference type="EMBL" id="LNYS01000006">
    <property type="protein sequence ID" value="KTD51770.1"/>
    <property type="molecule type" value="Genomic_DNA"/>
</dbReference>
<evidence type="ECO:0000256" key="1">
    <source>
        <dbReference type="ARBA" id="ARBA00002442"/>
    </source>
</evidence>
<evidence type="ECO:0000256" key="10">
    <source>
        <dbReference type="ARBA" id="ARBA00022989"/>
    </source>
</evidence>
<dbReference type="GO" id="GO:0005886">
    <property type="term" value="C:plasma membrane"/>
    <property type="evidence" value="ECO:0007669"/>
    <property type="project" value="UniProtKB-SubCell"/>
</dbReference>
<reference evidence="13 14" key="1">
    <citation type="submission" date="2015-11" db="EMBL/GenBank/DDBJ databases">
        <title>Genomic analysis of 38 Legionella species identifies large and diverse effector repertoires.</title>
        <authorList>
            <person name="Burstein D."/>
            <person name="Amaro F."/>
            <person name="Zusman T."/>
            <person name="Lifshitz Z."/>
            <person name="Cohen O."/>
            <person name="Gilbert J.A."/>
            <person name="Pupko T."/>
            <person name="Shuman H.A."/>
            <person name="Segal G."/>
        </authorList>
    </citation>
    <scope>NUCLEOTIDE SEQUENCE [LARGE SCALE GENOMIC DNA]</scope>
    <source>
        <strain evidence="13 14">CDC#1442-AUS-E</strain>
    </source>
</reference>
<gene>
    <name evidence="13" type="primary">ccmD</name>
    <name evidence="13" type="ORF">Lqui_0614</name>
</gene>
<evidence type="ECO:0000313" key="14">
    <source>
        <dbReference type="Proteomes" id="UP000054618"/>
    </source>
</evidence>
<keyword evidence="10 12" id="KW-1133">Transmembrane helix</keyword>
<keyword evidence="5 12" id="KW-0813">Transport</keyword>
<dbReference type="NCBIfam" id="TIGR03141">
    <property type="entry name" value="cytochro_ccmD"/>
    <property type="match status" value="1"/>
</dbReference>
<proteinExistence type="inferred from homology"/>
<evidence type="ECO:0000256" key="7">
    <source>
        <dbReference type="ARBA" id="ARBA00022519"/>
    </source>
</evidence>
<name>A0A0W0Y4R1_9GAMM</name>
<evidence type="ECO:0000256" key="12">
    <source>
        <dbReference type="RuleBase" id="RU363101"/>
    </source>
</evidence>
<accession>A0A0W0Y4R1</accession>
<dbReference type="AlphaFoldDB" id="A0A0W0Y4R1"/>
<keyword evidence="6 12" id="KW-1003">Cell membrane</keyword>
<evidence type="ECO:0000256" key="4">
    <source>
        <dbReference type="ARBA" id="ARBA00016461"/>
    </source>
</evidence>
<evidence type="ECO:0000313" key="13">
    <source>
        <dbReference type="EMBL" id="KTD51770.1"/>
    </source>
</evidence>
<dbReference type="GO" id="GO:0017004">
    <property type="term" value="P:cytochrome complex assembly"/>
    <property type="evidence" value="ECO:0007669"/>
    <property type="project" value="UniProtKB-KW"/>
</dbReference>
<keyword evidence="11 12" id="KW-0472">Membrane</keyword>
<dbReference type="PATRIC" id="fig|45073.5.peg.646"/>
<dbReference type="InterPro" id="IPR007078">
    <property type="entry name" value="Haem_export_protD_CcmD"/>
</dbReference>
<comment type="similarity">
    <text evidence="3 12">Belongs to the CcmD/CycX/HelD family.</text>
</comment>
<keyword evidence="9 12" id="KW-0201">Cytochrome c-type biogenesis</keyword>
<evidence type="ECO:0000256" key="2">
    <source>
        <dbReference type="ARBA" id="ARBA00004377"/>
    </source>
</evidence>
<organism evidence="13 14">
    <name type="scientific">Legionella quinlivanii</name>
    <dbReference type="NCBI Taxonomy" id="45073"/>
    <lineage>
        <taxon>Bacteria</taxon>
        <taxon>Pseudomonadati</taxon>
        <taxon>Pseudomonadota</taxon>
        <taxon>Gammaproteobacteria</taxon>
        <taxon>Legionellales</taxon>
        <taxon>Legionellaceae</taxon>
        <taxon>Legionella</taxon>
    </lineage>
</organism>
<comment type="subcellular location">
    <subcellularLocation>
        <location evidence="2 12">Cell inner membrane</location>
        <topology evidence="2 12">Single-pass membrane protein</topology>
    </subcellularLocation>
</comment>
<sequence>MINEFISWFSMGGYSIYIWPAYGLVCVLLVMNLLGIKWQRKQTRRKLQRWLKRNQS</sequence>
<dbReference type="RefSeq" id="WP_255665307.1">
    <property type="nucleotide sequence ID" value="NZ_CAAAIK010000002.1"/>
</dbReference>
<protein>
    <recommendedName>
        <fullName evidence="4 12">Heme exporter protein D</fullName>
    </recommendedName>
</protein>
<dbReference type="GO" id="GO:0015886">
    <property type="term" value="P:heme transport"/>
    <property type="evidence" value="ECO:0007669"/>
    <property type="project" value="InterPro"/>
</dbReference>
<dbReference type="Proteomes" id="UP000054618">
    <property type="component" value="Unassembled WGS sequence"/>
</dbReference>
<dbReference type="Pfam" id="PF04995">
    <property type="entry name" value="CcmD"/>
    <property type="match status" value="1"/>
</dbReference>
<evidence type="ECO:0000256" key="11">
    <source>
        <dbReference type="ARBA" id="ARBA00023136"/>
    </source>
</evidence>
<evidence type="ECO:0000256" key="6">
    <source>
        <dbReference type="ARBA" id="ARBA00022475"/>
    </source>
</evidence>
<keyword evidence="8 12" id="KW-0812">Transmembrane</keyword>
<keyword evidence="14" id="KW-1185">Reference proteome</keyword>
<evidence type="ECO:0000256" key="5">
    <source>
        <dbReference type="ARBA" id="ARBA00022448"/>
    </source>
</evidence>
<dbReference type="STRING" id="45073.Lqui_0614"/>
<evidence type="ECO:0000256" key="8">
    <source>
        <dbReference type="ARBA" id="ARBA00022692"/>
    </source>
</evidence>